<dbReference type="Proteomes" id="UP000676967">
    <property type="component" value="Chromosome"/>
</dbReference>
<dbReference type="PANTHER" id="PTHR44936">
    <property type="entry name" value="SENSOR PROTEIN CREC"/>
    <property type="match status" value="1"/>
</dbReference>
<feature type="transmembrane region" description="Helical" evidence="8">
    <location>
        <begin position="285"/>
        <end position="303"/>
    </location>
</feature>
<dbReference type="Gene3D" id="6.10.340.10">
    <property type="match status" value="1"/>
</dbReference>
<dbReference type="InterPro" id="IPR013587">
    <property type="entry name" value="Nitrate/nitrite_sensing"/>
</dbReference>
<feature type="compositionally biased region" description="Basic and acidic residues" evidence="7">
    <location>
        <begin position="848"/>
        <end position="863"/>
    </location>
</feature>
<dbReference type="InterPro" id="IPR036890">
    <property type="entry name" value="HATPase_C_sf"/>
</dbReference>
<evidence type="ECO:0000256" key="5">
    <source>
        <dbReference type="ARBA" id="ARBA00022777"/>
    </source>
</evidence>
<comment type="catalytic activity">
    <reaction evidence="1">
        <text>ATP + protein L-histidine = ADP + protein N-phospho-L-histidine.</text>
        <dbReference type="EC" id="2.7.13.3"/>
    </reaction>
</comment>
<proteinExistence type="predicted"/>
<feature type="compositionally biased region" description="Basic and acidic residues" evidence="7">
    <location>
        <begin position="821"/>
        <end position="835"/>
    </location>
</feature>
<evidence type="ECO:0000259" key="9">
    <source>
        <dbReference type="PROSITE" id="PS50109"/>
    </source>
</evidence>
<dbReference type="EMBL" id="AP023356">
    <property type="protein sequence ID" value="BCJ44334.1"/>
    <property type="molecule type" value="Genomic_DNA"/>
</dbReference>
<evidence type="ECO:0000256" key="1">
    <source>
        <dbReference type="ARBA" id="ARBA00000085"/>
    </source>
</evidence>
<dbReference type="SUPFAM" id="SSF55874">
    <property type="entry name" value="ATPase domain of HSP90 chaperone/DNA topoisomerase II/histidine kinase"/>
    <property type="match status" value="1"/>
</dbReference>
<evidence type="ECO:0000313" key="10">
    <source>
        <dbReference type="EMBL" id="BCJ44334.1"/>
    </source>
</evidence>
<feature type="compositionally biased region" description="Pro residues" evidence="7">
    <location>
        <begin position="747"/>
        <end position="769"/>
    </location>
</feature>
<evidence type="ECO:0000256" key="3">
    <source>
        <dbReference type="ARBA" id="ARBA00022553"/>
    </source>
</evidence>
<feature type="domain" description="Histidine kinase" evidence="9">
    <location>
        <begin position="499"/>
        <end position="604"/>
    </location>
</feature>
<evidence type="ECO:0000313" key="11">
    <source>
        <dbReference type="Proteomes" id="UP000676967"/>
    </source>
</evidence>
<keyword evidence="8" id="KW-1133">Transmembrane helix</keyword>
<keyword evidence="4" id="KW-0808">Transferase</keyword>
<evidence type="ECO:0000256" key="4">
    <source>
        <dbReference type="ARBA" id="ARBA00022679"/>
    </source>
</evidence>
<feature type="region of interest" description="Disordered" evidence="7">
    <location>
        <begin position="616"/>
        <end position="706"/>
    </location>
</feature>
<dbReference type="InterPro" id="IPR005467">
    <property type="entry name" value="His_kinase_dom"/>
</dbReference>
<feature type="region of interest" description="Disordered" evidence="7">
    <location>
        <begin position="729"/>
        <end position="863"/>
    </location>
</feature>
<dbReference type="InterPro" id="IPR050980">
    <property type="entry name" value="2C_sensor_his_kinase"/>
</dbReference>
<dbReference type="EC" id="2.7.13.3" evidence="2"/>
<keyword evidence="8" id="KW-0472">Membrane</keyword>
<feature type="compositionally biased region" description="Basic and acidic residues" evidence="7">
    <location>
        <begin position="770"/>
        <end position="787"/>
    </location>
</feature>
<evidence type="ECO:0000256" key="6">
    <source>
        <dbReference type="ARBA" id="ARBA00023012"/>
    </source>
</evidence>
<evidence type="ECO:0000256" key="7">
    <source>
        <dbReference type="SAM" id="MobiDB-lite"/>
    </source>
</evidence>
<dbReference type="PANTHER" id="PTHR44936:SF9">
    <property type="entry name" value="SENSOR PROTEIN CREC"/>
    <property type="match status" value="1"/>
</dbReference>
<dbReference type="PROSITE" id="PS50109">
    <property type="entry name" value="HIS_KIN"/>
    <property type="match status" value="1"/>
</dbReference>
<keyword evidence="8" id="KW-0812">Transmembrane</keyword>
<dbReference type="InterPro" id="IPR003594">
    <property type="entry name" value="HATPase_dom"/>
</dbReference>
<keyword evidence="6" id="KW-0902">Two-component regulatory system</keyword>
<protein>
    <recommendedName>
        <fullName evidence="2">histidine kinase</fullName>
        <ecNumber evidence="2">2.7.13.3</ecNumber>
    </recommendedName>
</protein>
<keyword evidence="11" id="KW-1185">Reference proteome</keyword>
<dbReference type="Pfam" id="PF08376">
    <property type="entry name" value="NIT"/>
    <property type="match status" value="1"/>
</dbReference>
<keyword evidence="3" id="KW-0597">Phosphoprotein</keyword>
<sequence length="863" mass="92361">MLVLASVRLTDVRGRATDAGRVADLTVLGNDVSELARLLHRERMAAAAYLAAPKTSPDAYRQVSAAVDAQIQTFRAHRGAADEVPARVRDRLQLIQDRLAALPDTRDEVSAREKLTMATAVQRYGVILDGLSDYDESLSQVAEPGMVADGLRALAAYSRIEAAAADQEAAAYTVKMTGLLSGTWQQELIGAQAARQEALDDFRQIATADQTSRIEATLADATVAQADSLVTRLTGPAAVEVADLTETYGKVLDRLRTTGLGLEADVVRVAKDDSAGTARRATAEFVVVLLVLLAAIALGVYLARTLHLSVRRLREGALAVANRDLPDAVHRLQDVDSLGEGGVDRVIAQTRDPIRLAERDEFGQVAEAFNMVHREAIRVAAEQAALRTSVSAMFLSLARRSQALVDRMIGELDHIERTEEDPKRLAKLFDLDHLATRMRRNDENLLVLAGADVGTPRREDALLIDALRAAQSEVEMYHRIEFGAIDTDVSVAAAAVNDVVRLVAELLDNATRFSPPTTLVVAHGRRSGDHAVLQIEDRGLGITPEQLEQINRRLTEPAEVDASAFRLMGFAVIARLAARHGIGVRLLPSREGGTVAEVTLPADIVVLPGAPAAPGRAASWTRPGPAPQPVAGGGRTPEIRMPVRSAPMPASGTPRWAPPAAEQPAELDLRPTPDRPPLPTRVPKPTVDPVSAPLFPPASARPVPAQPASIHMEMQHTWFAAESELPEMQGMPTAGYAPAPVSAIPASTPPAPAPPAPPPAPPHQVPRPRPAPDDDDRWRTAADEGWERAMAAAAPKDAGTTRSGLPKRIPQAQLVPGGVLEKPRAQNRRSPDDVRGLLSAYTSGVLRGRTDGSADQAPKENDQ</sequence>
<evidence type="ECO:0000256" key="8">
    <source>
        <dbReference type="SAM" id="Phobius"/>
    </source>
</evidence>
<dbReference type="Pfam" id="PF02518">
    <property type="entry name" value="HATPase_c"/>
    <property type="match status" value="1"/>
</dbReference>
<dbReference type="Gene3D" id="3.30.565.10">
    <property type="entry name" value="Histidine kinase-like ATPase, C-terminal domain"/>
    <property type="match status" value="1"/>
</dbReference>
<organism evidence="10 11">
    <name type="scientific">Actinoplanes ianthinogenes</name>
    <dbReference type="NCBI Taxonomy" id="122358"/>
    <lineage>
        <taxon>Bacteria</taxon>
        <taxon>Bacillati</taxon>
        <taxon>Actinomycetota</taxon>
        <taxon>Actinomycetes</taxon>
        <taxon>Micromonosporales</taxon>
        <taxon>Micromonosporaceae</taxon>
        <taxon>Actinoplanes</taxon>
    </lineage>
</organism>
<accession>A0ABM7LYE2</accession>
<feature type="compositionally biased region" description="Low complexity" evidence="7">
    <location>
        <begin position="737"/>
        <end position="746"/>
    </location>
</feature>
<name>A0ABM7LYE2_9ACTN</name>
<keyword evidence="5" id="KW-0418">Kinase</keyword>
<dbReference type="SMART" id="SM00387">
    <property type="entry name" value="HATPase_c"/>
    <property type="match status" value="1"/>
</dbReference>
<reference evidence="10 11" key="1">
    <citation type="submission" date="2020-08" db="EMBL/GenBank/DDBJ databases">
        <title>Whole genome shotgun sequence of Actinoplanes ianthinogenes NBRC 13996.</title>
        <authorList>
            <person name="Komaki H."/>
            <person name="Tamura T."/>
        </authorList>
    </citation>
    <scope>NUCLEOTIDE SEQUENCE [LARGE SCALE GENOMIC DNA]</scope>
    <source>
        <strain evidence="10 11">NBRC 13996</strain>
    </source>
</reference>
<evidence type="ECO:0000256" key="2">
    <source>
        <dbReference type="ARBA" id="ARBA00012438"/>
    </source>
</evidence>
<gene>
    <name evidence="10" type="ORF">Aiant_49910</name>
</gene>